<gene>
    <name evidence="6" type="ORF">HND93_12820</name>
</gene>
<sequence length="282" mass="31637">MTTALNILHGAFGRVALLDMDQSLVPHAHHHCHVLLKGSGADQDFVVRGETCPLEDDTAVLVNSWAEHAYRHRPGEDRTLILALYIEPGWLSDLDLALTSSVHPTFFSQPCVRITPEVRRLAGQMADILNLGVELEPDEAETMIFDLMIAVIDRFSNWRAFRGVRALPGRVTDFRIRRAIAAMRASPIESVDINKLAEIAGLSRPRFFQLFKQSTGITPFMYANVLRVEQAVRALSTTRNPIIDISMDLGFDAQSNFTRFFRQNVGVTPREYRKTVSVLAHG</sequence>
<keyword evidence="3" id="KW-0010">Activator</keyword>
<accession>A0ABX2T8F1</accession>
<keyword evidence="7" id="KW-1185">Reference proteome</keyword>
<dbReference type="InterPro" id="IPR020449">
    <property type="entry name" value="Tscrpt_reg_AraC-type_HTH"/>
</dbReference>
<keyword evidence="1" id="KW-0805">Transcription regulation</keyword>
<dbReference type="RefSeq" id="WP_180282364.1">
    <property type="nucleotide sequence ID" value="NZ_JABFDB010000008.1"/>
</dbReference>
<evidence type="ECO:0000256" key="3">
    <source>
        <dbReference type="ARBA" id="ARBA00023159"/>
    </source>
</evidence>
<dbReference type="InterPro" id="IPR018060">
    <property type="entry name" value="HTH_AraC"/>
</dbReference>
<dbReference type="PROSITE" id="PS00041">
    <property type="entry name" value="HTH_ARAC_FAMILY_1"/>
    <property type="match status" value="1"/>
</dbReference>
<dbReference type="EMBL" id="JABFDB010000008">
    <property type="protein sequence ID" value="NYZ20597.1"/>
    <property type="molecule type" value="Genomic_DNA"/>
</dbReference>
<dbReference type="Proteomes" id="UP000584642">
    <property type="component" value="Unassembled WGS sequence"/>
</dbReference>
<dbReference type="InterPro" id="IPR009057">
    <property type="entry name" value="Homeodomain-like_sf"/>
</dbReference>
<feature type="domain" description="HTH araC/xylS-type" evidence="5">
    <location>
        <begin position="177"/>
        <end position="275"/>
    </location>
</feature>
<evidence type="ECO:0000313" key="7">
    <source>
        <dbReference type="Proteomes" id="UP000584642"/>
    </source>
</evidence>
<name>A0ABX2T8F1_9PROT</name>
<keyword evidence="4" id="KW-0804">Transcription</keyword>
<dbReference type="InterPro" id="IPR018062">
    <property type="entry name" value="HTH_AraC-typ_CS"/>
</dbReference>
<proteinExistence type="predicted"/>
<evidence type="ECO:0000256" key="4">
    <source>
        <dbReference type="ARBA" id="ARBA00023163"/>
    </source>
</evidence>
<protein>
    <submittedName>
        <fullName evidence="6">Helix-turn-helix transcriptional regulator</fullName>
    </submittedName>
</protein>
<keyword evidence="2" id="KW-0238">DNA-binding</keyword>
<dbReference type="SMART" id="SM00342">
    <property type="entry name" value="HTH_ARAC"/>
    <property type="match status" value="1"/>
</dbReference>
<dbReference type="SUPFAM" id="SSF46689">
    <property type="entry name" value="Homeodomain-like"/>
    <property type="match status" value="2"/>
</dbReference>
<dbReference type="Pfam" id="PF12833">
    <property type="entry name" value="HTH_18"/>
    <property type="match status" value="1"/>
</dbReference>
<evidence type="ECO:0000256" key="2">
    <source>
        <dbReference type="ARBA" id="ARBA00023125"/>
    </source>
</evidence>
<evidence type="ECO:0000259" key="5">
    <source>
        <dbReference type="PROSITE" id="PS01124"/>
    </source>
</evidence>
<dbReference type="PANTHER" id="PTHR46796:SF2">
    <property type="entry name" value="TRANSCRIPTIONAL REGULATORY PROTEIN"/>
    <property type="match status" value="1"/>
</dbReference>
<dbReference type="PROSITE" id="PS01124">
    <property type="entry name" value="HTH_ARAC_FAMILY_2"/>
    <property type="match status" value="1"/>
</dbReference>
<dbReference type="PRINTS" id="PR00032">
    <property type="entry name" value="HTHARAC"/>
</dbReference>
<comment type="caution">
    <text evidence="6">The sequence shown here is derived from an EMBL/GenBank/DDBJ whole genome shotgun (WGS) entry which is preliminary data.</text>
</comment>
<dbReference type="Gene3D" id="1.10.10.60">
    <property type="entry name" value="Homeodomain-like"/>
    <property type="match status" value="2"/>
</dbReference>
<reference evidence="6 7" key="1">
    <citation type="submission" date="2020-05" db="EMBL/GenBank/DDBJ databases">
        <title>Azospirillum oleiclasticum sp. nov, a nitrogen-fixing and heavy crude oil-emulsifying bacterium isolated from the crude oil of Yumen Oilfield.</title>
        <authorList>
            <person name="Wu D."/>
            <person name="Cai M."/>
            <person name="Zhang X."/>
        </authorList>
    </citation>
    <scope>NUCLEOTIDE SEQUENCE [LARGE SCALE GENOMIC DNA]</scope>
    <source>
        <strain evidence="6 7">ROY-1-1-2</strain>
    </source>
</reference>
<organism evidence="6 7">
    <name type="scientific">Azospirillum oleiclasticum</name>
    <dbReference type="NCBI Taxonomy" id="2735135"/>
    <lineage>
        <taxon>Bacteria</taxon>
        <taxon>Pseudomonadati</taxon>
        <taxon>Pseudomonadota</taxon>
        <taxon>Alphaproteobacteria</taxon>
        <taxon>Rhodospirillales</taxon>
        <taxon>Azospirillaceae</taxon>
        <taxon>Azospirillum</taxon>
    </lineage>
</organism>
<dbReference type="SUPFAM" id="SSF51215">
    <property type="entry name" value="Regulatory protein AraC"/>
    <property type="match status" value="1"/>
</dbReference>
<evidence type="ECO:0000256" key="1">
    <source>
        <dbReference type="ARBA" id="ARBA00023015"/>
    </source>
</evidence>
<evidence type="ECO:0000313" key="6">
    <source>
        <dbReference type="EMBL" id="NYZ20597.1"/>
    </source>
</evidence>
<dbReference type="InterPro" id="IPR037923">
    <property type="entry name" value="HTH-like"/>
</dbReference>
<dbReference type="InterPro" id="IPR050204">
    <property type="entry name" value="AraC_XylS_family_regulators"/>
</dbReference>
<dbReference type="PANTHER" id="PTHR46796">
    <property type="entry name" value="HTH-TYPE TRANSCRIPTIONAL ACTIVATOR RHAS-RELATED"/>
    <property type="match status" value="1"/>
</dbReference>